<keyword evidence="2" id="KW-0732">Signal</keyword>
<dbReference type="EMBL" id="JACICF010000001">
    <property type="protein sequence ID" value="MBB3763507.1"/>
    <property type="molecule type" value="Genomic_DNA"/>
</dbReference>
<dbReference type="Pfam" id="PF07940">
    <property type="entry name" value="Hepar_II_III_C"/>
    <property type="match status" value="1"/>
</dbReference>
<sequence length="484" mass="54612">MLGERRFRFVGIDGKLGDDGWHAHHLPLLWRYNLHYLDELTSDNSEQREAELSSLLMRWIREVEPGTEVAWDPYPLSLRIVNIVKLGLRRGGLQRSVRASLAHQARWLAANLETHLLANHYFTNGKALFFAGSLLEGEESGEWRKRGAQIVAEQVEEQFLDDGGHYERSPMYQAILTEDLLDLVNLCRHCEHGPLLASLEAHASRAVEWLIAMCHPDGDISFFNDSALGVAPRPYRIADYANRLAIKFDPLPGSRLLRSSGYARLKAGDAVVLADAAPLGPEYQPGHGHADTLSFELSVGPQRVVVNSGISHYECDSERLRQRATAAHSTLVFDDKDSSEVWSAFRVGRRARPLIEKFDRDAGVFKAAHDGYAHLPGKPVHRRSWTLDTGCLAVTDWIDARRGRTARAYFHLHPDLEVEHHCEDGIVLRASRLRVGVKADFPLVIEFGSWHPRFGERVGNCALRIDWDDPDAEICQTRFTWSDA</sequence>
<reference evidence="7 8" key="1">
    <citation type="submission" date="2020-08" db="EMBL/GenBank/DDBJ databases">
        <title>Genomic Encyclopedia of Type Strains, Phase IV (KMG-IV): sequencing the most valuable type-strain genomes for metagenomic binning, comparative biology and taxonomic classification.</title>
        <authorList>
            <person name="Goeker M."/>
        </authorList>
    </citation>
    <scope>NUCLEOTIDE SEQUENCE [LARGE SCALE GENOMIC DNA]</scope>
    <source>
        <strain evidence="7 8">DSM 24194</strain>
    </source>
</reference>
<dbReference type="InterPro" id="IPR008929">
    <property type="entry name" value="Chondroitin_lyas"/>
</dbReference>
<evidence type="ECO:0000259" key="6">
    <source>
        <dbReference type="Pfam" id="PF16889"/>
    </source>
</evidence>
<dbReference type="InterPro" id="IPR012480">
    <property type="entry name" value="Hepar_II_III_C"/>
</dbReference>
<evidence type="ECO:0000256" key="3">
    <source>
        <dbReference type="ARBA" id="ARBA00022764"/>
    </source>
</evidence>
<comment type="caution">
    <text evidence="7">The sequence shown here is derived from an EMBL/GenBank/DDBJ whole genome shotgun (WGS) entry which is preliminary data.</text>
</comment>
<comment type="subcellular location">
    <subcellularLocation>
        <location evidence="1">Periplasm</location>
    </subcellularLocation>
</comment>
<gene>
    <name evidence="7" type="ORF">FHS50_000530</name>
</gene>
<dbReference type="GO" id="GO:0016829">
    <property type="term" value="F:lyase activity"/>
    <property type="evidence" value="ECO:0007669"/>
    <property type="project" value="UniProtKB-KW"/>
</dbReference>
<dbReference type="GO" id="GO:0042597">
    <property type="term" value="C:periplasmic space"/>
    <property type="evidence" value="ECO:0007669"/>
    <property type="project" value="UniProtKB-SubCell"/>
</dbReference>
<accession>A0A839Z0D1</accession>
<keyword evidence="4" id="KW-0456">Lyase</keyword>
<evidence type="ECO:0000313" key="8">
    <source>
        <dbReference type="Proteomes" id="UP000578569"/>
    </source>
</evidence>
<dbReference type="PANTHER" id="PTHR39210">
    <property type="entry name" value="HEPARIN-SULFATE LYASE"/>
    <property type="match status" value="1"/>
</dbReference>
<evidence type="ECO:0000313" key="7">
    <source>
        <dbReference type="EMBL" id="MBB3763507.1"/>
    </source>
</evidence>
<name>A0A839Z0D1_9SPHN</name>
<dbReference type="Proteomes" id="UP000578569">
    <property type="component" value="Unassembled WGS sequence"/>
</dbReference>
<dbReference type="Gene3D" id="1.50.10.100">
    <property type="entry name" value="Chondroitin AC/alginate lyase"/>
    <property type="match status" value="1"/>
</dbReference>
<dbReference type="Gene3D" id="2.70.98.70">
    <property type="match status" value="1"/>
</dbReference>
<dbReference type="InterPro" id="IPR031680">
    <property type="entry name" value="Hepar_II_III_N"/>
</dbReference>
<keyword evidence="8" id="KW-1185">Reference proteome</keyword>
<evidence type="ECO:0000256" key="2">
    <source>
        <dbReference type="ARBA" id="ARBA00022729"/>
    </source>
</evidence>
<feature type="domain" description="Heparinase II/III-like C-terminal" evidence="5">
    <location>
        <begin position="250"/>
        <end position="455"/>
    </location>
</feature>
<dbReference type="Pfam" id="PF16889">
    <property type="entry name" value="Hepar_II_III_N"/>
    <property type="match status" value="1"/>
</dbReference>
<proteinExistence type="predicted"/>
<organism evidence="7 8">
    <name type="scientific">Sphingomicrobium lutaoense</name>
    <dbReference type="NCBI Taxonomy" id="515949"/>
    <lineage>
        <taxon>Bacteria</taxon>
        <taxon>Pseudomonadati</taxon>
        <taxon>Pseudomonadota</taxon>
        <taxon>Alphaproteobacteria</taxon>
        <taxon>Sphingomonadales</taxon>
        <taxon>Sphingomonadaceae</taxon>
        <taxon>Sphingomicrobium</taxon>
    </lineage>
</organism>
<evidence type="ECO:0000259" key="5">
    <source>
        <dbReference type="Pfam" id="PF07940"/>
    </source>
</evidence>
<dbReference type="PANTHER" id="PTHR39210:SF1">
    <property type="entry name" value="HEPARIN-SULFATE LYASE"/>
    <property type="match status" value="1"/>
</dbReference>
<evidence type="ECO:0000256" key="4">
    <source>
        <dbReference type="ARBA" id="ARBA00023239"/>
    </source>
</evidence>
<feature type="domain" description="Heparin-sulfate lyase N-terminal" evidence="6">
    <location>
        <begin position="100"/>
        <end position="228"/>
    </location>
</feature>
<dbReference type="RefSeq" id="WP_183932846.1">
    <property type="nucleotide sequence ID" value="NZ_JACICF010000001.1"/>
</dbReference>
<dbReference type="AlphaFoldDB" id="A0A839Z0D1"/>
<dbReference type="SUPFAM" id="SSF48230">
    <property type="entry name" value="Chondroitin AC/alginate lyase"/>
    <property type="match status" value="1"/>
</dbReference>
<keyword evidence="3" id="KW-0574">Periplasm</keyword>
<protein>
    <submittedName>
        <fullName evidence="7">Putative heparinase superfamily protein</fullName>
    </submittedName>
</protein>
<evidence type="ECO:0000256" key="1">
    <source>
        <dbReference type="ARBA" id="ARBA00004418"/>
    </source>
</evidence>